<organism evidence="5 6">
    <name type="scientific">Dactylonectria macrodidyma</name>
    <dbReference type="NCBI Taxonomy" id="307937"/>
    <lineage>
        <taxon>Eukaryota</taxon>
        <taxon>Fungi</taxon>
        <taxon>Dikarya</taxon>
        <taxon>Ascomycota</taxon>
        <taxon>Pezizomycotina</taxon>
        <taxon>Sordariomycetes</taxon>
        <taxon>Hypocreomycetidae</taxon>
        <taxon>Hypocreales</taxon>
        <taxon>Nectriaceae</taxon>
        <taxon>Dactylonectria</taxon>
    </lineage>
</organism>
<evidence type="ECO:0000256" key="3">
    <source>
        <dbReference type="PROSITE-ProRule" id="PRU00023"/>
    </source>
</evidence>
<feature type="domain" description="Clr5" evidence="4">
    <location>
        <begin position="14"/>
        <end position="64"/>
    </location>
</feature>
<accession>A0A9P9JR70</accession>
<dbReference type="PROSITE" id="PS50297">
    <property type="entry name" value="ANK_REP_REGION"/>
    <property type="match status" value="4"/>
</dbReference>
<protein>
    <submittedName>
        <fullName evidence="5">Ankyrin repeat-containing domain protein</fullName>
    </submittedName>
</protein>
<feature type="repeat" description="ANK" evidence="3">
    <location>
        <begin position="961"/>
        <end position="993"/>
    </location>
</feature>
<sequence length="1128" mass="124225">METKGNRSRPSEFEWSRHEGKIRKLFVDENNSLAVVMEKMKREDGFSASKSQYETRFKKWKIKKYHKREDWKIISLHLKRRMDLGKRSDVSFEGRPVSILTVQREISRLRLPSTQSPARVGMETVLRTLPPGFRIRTPPPLQMEHLELPTEQMYRVMDELNGEHPRQEENGTLNWSLFITSNRVLSLPAYIDPRLLLDITDDVSVPEGTALDRPIFQEPSTPQTSPGAPRTVFDFGIHPAVVQGLLPASTFSGFSDGRPFPSSSSTIHRPQPLHSAYAKLLMFAIANNFAGMENLSHENLWEFLRADSRTLLVPFLSLFPKHTAKRLAAQLLQCAIEGDDARGVELFFGPDINLNPNEVVCRSIFGSWRTPIEVAAIYRSRGVIEVLLRHGADVNKKILEPHEQDARGGALALVLGRHRFQPPEADLDPTLAGIVEVLICAGASVSPLVLDYNSVKSSRIMLLLVQAGMSKDHADCFRRGVLHSGLKYLDSQTAVQILRAFLSTDVSGETISEHNEPKGSESLVDLAAKHSHLALIELLLATKRFSLSTDTLAFAIMGQSPEVVRFVLARGARVDLLTSWDTTPFAEAIYTRNPELLRILGEYGVRSPMDKSKHFSAALRAFCTAQDLDAVESLLDMSVPCDPKALCYGLITAIEAEYESLAIRLIEAGADINDEEQGYGERRGSPLWTALAKRNETLVRMLLQCPGILVHDIGLLRLAVDWGNPSIVMELLLAGFTAGNRELVDLLLQYGASINPEKTIFSHEEDVGDSPLSAAVRRSDQSMVLFLFSVGADPADNQALGIAINSGNHDLTALLLKCFHQRYPRGNGIFGLLAMKSAVRSGDAALVQKLLANNLSFKTLFWFSRKQDNPVRAPGRIEMPLVDAIESEHECSLAIMRLLFDAGTDLNAVVRKTTIQLSGKADLPATQAETPILVAIGSRQLTKVRWLVERGVDVTAPPHGVQRTPLQKAAEMGVYSIVEYLLRLGADVNAPPAGVGGATALQFAVIHGFVGVAQLLLRHGAEVDAPPARRGGRMALEGAAEHGRLDSVKLLLDAGAGTDGMHREQFDRAIQRAEGNGHLVVADLLRGHDARQSPGVDGSRGIELGERVFEEEFVSWDPEDGGLAEVDE</sequence>
<dbReference type="Proteomes" id="UP000738349">
    <property type="component" value="Unassembled WGS sequence"/>
</dbReference>
<dbReference type="Pfam" id="PF12796">
    <property type="entry name" value="Ank_2"/>
    <property type="match status" value="2"/>
</dbReference>
<dbReference type="Gene3D" id="1.25.40.20">
    <property type="entry name" value="Ankyrin repeat-containing domain"/>
    <property type="match status" value="3"/>
</dbReference>
<dbReference type="PROSITE" id="PS50088">
    <property type="entry name" value="ANK_REPEAT"/>
    <property type="match status" value="4"/>
</dbReference>
<reference evidence="5" key="1">
    <citation type="journal article" date="2021" name="Nat. Commun.">
        <title>Genetic determinants of endophytism in the Arabidopsis root mycobiome.</title>
        <authorList>
            <person name="Mesny F."/>
            <person name="Miyauchi S."/>
            <person name="Thiergart T."/>
            <person name="Pickel B."/>
            <person name="Atanasova L."/>
            <person name="Karlsson M."/>
            <person name="Huettel B."/>
            <person name="Barry K.W."/>
            <person name="Haridas S."/>
            <person name="Chen C."/>
            <person name="Bauer D."/>
            <person name="Andreopoulos W."/>
            <person name="Pangilinan J."/>
            <person name="LaButti K."/>
            <person name="Riley R."/>
            <person name="Lipzen A."/>
            <person name="Clum A."/>
            <person name="Drula E."/>
            <person name="Henrissat B."/>
            <person name="Kohler A."/>
            <person name="Grigoriev I.V."/>
            <person name="Martin F.M."/>
            <person name="Hacquard S."/>
        </authorList>
    </citation>
    <scope>NUCLEOTIDE SEQUENCE</scope>
    <source>
        <strain evidence="5">MPI-CAGE-AT-0147</strain>
    </source>
</reference>
<dbReference type="AlphaFoldDB" id="A0A9P9JR70"/>
<evidence type="ECO:0000256" key="1">
    <source>
        <dbReference type="ARBA" id="ARBA00022737"/>
    </source>
</evidence>
<comment type="caution">
    <text evidence="5">The sequence shown here is derived from an EMBL/GenBank/DDBJ whole genome shotgun (WGS) entry which is preliminary data.</text>
</comment>
<dbReference type="Pfam" id="PF14420">
    <property type="entry name" value="Clr5"/>
    <property type="match status" value="1"/>
</dbReference>
<feature type="repeat" description="ANK" evidence="3">
    <location>
        <begin position="996"/>
        <end position="1028"/>
    </location>
</feature>
<dbReference type="InterPro" id="IPR036770">
    <property type="entry name" value="Ankyrin_rpt-contain_sf"/>
</dbReference>
<dbReference type="EMBL" id="JAGMUV010000001">
    <property type="protein sequence ID" value="KAH7175993.1"/>
    <property type="molecule type" value="Genomic_DNA"/>
</dbReference>
<dbReference type="InterPro" id="IPR025676">
    <property type="entry name" value="Clr5_dom"/>
</dbReference>
<dbReference type="SUPFAM" id="SSF48403">
    <property type="entry name" value="Ankyrin repeat"/>
    <property type="match status" value="3"/>
</dbReference>
<evidence type="ECO:0000313" key="6">
    <source>
        <dbReference type="Proteomes" id="UP000738349"/>
    </source>
</evidence>
<gene>
    <name evidence="5" type="ORF">EDB81DRAFT_874809</name>
</gene>
<keyword evidence="6" id="KW-1185">Reference proteome</keyword>
<keyword evidence="1" id="KW-0677">Repeat</keyword>
<feature type="repeat" description="ANK" evidence="3">
    <location>
        <begin position="367"/>
        <end position="395"/>
    </location>
</feature>
<dbReference type="SMART" id="SM00248">
    <property type="entry name" value="ANK"/>
    <property type="match status" value="13"/>
</dbReference>
<proteinExistence type="predicted"/>
<name>A0A9P9JR70_9HYPO</name>
<dbReference type="PANTHER" id="PTHR24198:SF165">
    <property type="entry name" value="ANKYRIN REPEAT-CONTAINING PROTEIN-RELATED"/>
    <property type="match status" value="1"/>
</dbReference>
<feature type="repeat" description="ANK" evidence="3">
    <location>
        <begin position="1031"/>
        <end position="1063"/>
    </location>
</feature>
<dbReference type="InterPro" id="IPR002110">
    <property type="entry name" value="Ankyrin_rpt"/>
</dbReference>
<dbReference type="OrthoDB" id="539213at2759"/>
<dbReference type="PANTHER" id="PTHR24198">
    <property type="entry name" value="ANKYRIN REPEAT AND PROTEIN KINASE DOMAIN-CONTAINING PROTEIN"/>
    <property type="match status" value="1"/>
</dbReference>
<evidence type="ECO:0000256" key="2">
    <source>
        <dbReference type="ARBA" id="ARBA00023043"/>
    </source>
</evidence>
<keyword evidence="2 3" id="KW-0040">ANK repeat</keyword>
<evidence type="ECO:0000259" key="4">
    <source>
        <dbReference type="Pfam" id="PF14420"/>
    </source>
</evidence>
<evidence type="ECO:0000313" key="5">
    <source>
        <dbReference type="EMBL" id="KAH7175993.1"/>
    </source>
</evidence>